<feature type="compositionally biased region" description="Low complexity" evidence="2">
    <location>
        <begin position="45"/>
        <end position="66"/>
    </location>
</feature>
<dbReference type="InterPro" id="IPR013378">
    <property type="entry name" value="InlB-like_B-rpt"/>
</dbReference>
<dbReference type="Gene3D" id="2.60.40.4270">
    <property type="entry name" value="Listeria-Bacteroides repeat domain"/>
    <property type="match status" value="2"/>
</dbReference>
<feature type="transmembrane region" description="Helical" evidence="3">
    <location>
        <begin position="1677"/>
        <end position="1699"/>
    </location>
</feature>
<keyword evidence="3" id="KW-1133">Transmembrane helix</keyword>
<proteinExistence type="predicted"/>
<evidence type="ECO:0000313" key="6">
    <source>
        <dbReference type="Proteomes" id="UP000503297"/>
    </source>
</evidence>
<dbReference type="Pfam" id="PF09479">
    <property type="entry name" value="Flg_new"/>
    <property type="match status" value="2"/>
</dbReference>
<dbReference type="InterPro" id="IPR038174">
    <property type="entry name" value="Strep_pil_link_sf"/>
</dbReference>
<keyword evidence="3" id="KW-0812">Transmembrane</keyword>
<dbReference type="NCBIfam" id="TIGR03786">
    <property type="entry name" value="strep_pil_rpt"/>
    <property type="match status" value="1"/>
</dbReference>
<dbReference type="InterPro" id="IPR022464">
    <property type="entry name" value="Strep_pil_isopept_link"/>
</dbReference>
<dbReference type="KEGG" id="bwa:HLV38_02215"/>
<dbReference type="Pfam" id="PF12892">
    <property type="entry name" value="FctA"/>
    <property type="match status" value="1"/>
</dbReference>
<organism evidence="5 6">
    <name type="scientific">Berryella wangjianweii</name>
    <dbReference type="NCBI Taxonomy" id="2734634"/>
    <lineage>
        <taxon>Bacteria</taxon>
        <taxon>Bacillati</taxon>
        <taxon>Actinomycetota</taxon>
        <taxon>Coriobacteriia</taxon>
        <taxon>Eggerthellales</taxon>
        <taxon>Eggerthellaceae</taxon>
        <taxon>Berryella</taxon>
    </lineage>
</organism>
<gene>
    <name evidence="5" type="ORF">HLV38_02215</name>
</gene>
<comment type="subcellular location">
    <subcellularLocation>
        <location evidence="1">Cell envelope</location>
    </subcellularLocation>
</comment>
<evidence type="ECO:0000256" key="2">
    <source>
        <dbReference type="SAM" id="MobiDB-lite"/>
    </source>
</evidence>
<feature type="region of interest" description="Disordered" evidence="2">
    <location>
        <begin position="45"/>
        <end position="103"/>
    </location>
</feature>
<protein>
    <submittedName>
        <fullName evidence="5">Cell wall-binding protein</fullName>
    </submittedName>
</protein>
<evidence type="ECO:0000256" key="1">
    <source>
        <dbReference type="ARBA" id="ARBA00004196"/>
    </source>
</evidence>
<dbReference type="EMBL" id="CP053716">
    <property type="protein sequence ID" value="QKF07074.1"/>
    <property type="molecule type" value="Genomic_DNA"/>
</dbReference>
<dbReference type="Gene3D" id="2.60.40.3050">
    <property type="match status" value="1"/>
</dbReference>
<feature type="compositionally biased region" description="Low complexity" evidence="2">
    <location>
        <begin position="76"/>
        <end position="100"/>
    </location>
</feature>
<reference evidence="6" key="1">
    <citation type="submission" date="2020-05" db="EMBL/GenBank/DDBJ databases">
        <title>Novel species in genus Nocardioides.</title>
        <authorList>
            <person name="Zhang G."/>
        </authorList>
    </citation>
    <scope>NUCLEOTIDE SEQUENCE [LARGE SCALE GENOMIC DNA]</scope>
    <source>
        <strain evidence="6">zg-1050</strain>
    </source>
</reference>
<dbReference type="Proteomes" id="UP000503297">
    <property type="component" value="Chromosome"/>
</dbReference>
<sequence length="1707" mass="176678">MKRSGRILKRVIAFGLSGVLVSSMLPIGGIASTLPTEGAAGKPAAAEASSASNAEASGSSADNAAGKADRTADAVAKPAENTAARNAAMEAAAEPAASTEGKPAMASQALAELWVDGTNGDDSHDGSAGAMLKTLAKALELQAADASIGVIHVKGNLALSATASIPSGVTLFIEAEGAVISGSGNSINGIVLKSGSTLKGAGTLTMTGFKTALTSEKGSTITDGTYVLKNNAAGSGTRGLHLGGTVKGTSGKDKLVITADDKSNTNFYTSSATFENCTLNVNSQARTWFDAYDLNLKNASLTVKGFGQTFYVSKLNMEDSDLTINPSYGATGMTIQSSSNIVNSHIKANAGSTAGISIGAANGTIHVTNSTLEFANGGTGGLNVNTGKVVLANSTIKGDGRNSSALFGAQTNGSIEFKKDCLVETPAARNSDNGGGQTSKNFIVTGGSHRIKYAPSYNSSMGSTIPVNGAENGDEKLSLFTLSDPSVTLLKPLNAKGSTYDYSVAKPSSDGEKHVWVPAATAIFKLNADDAATKVDASHADGSAADKTASAMRGYALEAAKSVEGGSAAMPDDPFAPGYTFLGWFYKDAPDTEKAFDAHTVLAADTTVYAKWKSDASSYAIKYHNDADTDVTYLASSNNPSRTMQVLSIDDVTKASPAFARSGKVFKGWTTEPGGAGSAVAAGDMLSIPAGTAVVNLYATWEDKLASVKFSANGGTFSADSVFKKNPNVFDIVADANGGEIAVVKKQAKVSDDMTLSDLLKSLSAGAVTASTKGIADPVSSDTDVAYTGIATRSHYVLGNEDVKETVLFWTTHKYYYWFSDPAGSARATIDDKLKLTEDLTFYLKWSPDPSIENVEGASSIPSDMWSADQSKTTSIREVATDETFSMTGAVDAQGIVDQMNALEGSLADGLDDLAKISLSDTASTFEATIKLPDGVVVPANPKVTATGLGDCFNLEGASVKGQEVTVRFSLKDGFQNYRQLKDAVLSTGKGDAQTGAAENQHASDIAKPITVTVEGLTLDADAVTNGQELTATGAVSGEFSSYAENTVSGKVKRFNYTWTGEQIASSADPRGNDIRQTLLVVKPMDQEIPADIEVGSETEHDSVYDVTPGETLDFTGTIDASVVKSQMKGIEALFPNTTDYSAIALEDMTCSFTASFKVPNKMTLPEGLSKESVRLKGFSDTFSVSDLSVSGDTVTITMKLKAGLGTYKDLQTAVMDNLGDIMKVTVPGIKINDDLAAGETATVSGTVSGSFKARAVKKDSGTAKVFAFNWTGRQTDEGRDFTLPHDPGINFTVAAVTPVESKLPADMLVGANTEHDAVIESAQGSTFALTGAVSAAFIQDQMSRIEAVYPGADHDGIKLGVGGFSFKATFTVPDGMTLPGDLDASKVKAVDFGNGFTVSSVSVSGKTVTVTFALSDPAKIKTYSDLRRIVDAAGGADGWMKLVVPGISIDKNAAPGSLLTIKGEVSGSFRASATSAAGTHRAFSFTWAGVQWPDGKDFIATDDESIQLTMKVVAPTPAKASIEVEKVLTGREWRADDSFRFKIAPLGEAPATPLSTASIEAASGNHRASFGEATFTKPGVYAYEVTETPGNLADVTYDGSTHKVVVTVSDGANGTLVASAAYPDGMDGAVRFTNTYTAKPADDKPVAPIDGGKKAPDVATKVAASKNAPPRTGDGLGVLGGLAIAVALSGAAACRLSIRKRKSSLH</sequence>
<name>A0A6M8J0L8_9ACTN</name>
<dbReference type="GO" id="GO:0030313">
    <property type="term" value="C:cell envelope"/>
    <property type="evidence" value="ECO:0007669"/>
    <property type="project" value="UniProtKB-SubCell"/>
</dbReference>
<evidence type="ECO:0000259" key="4">
    <source>
        <dbReference type="Pfam" id="PF12892"/>
    </source>
</evidence>
<dbReference type="NCBIfam" id="TIGR02543">
    <property type="entry name" value="List_Bact_rpt"/>
    <property type="match status" value="1"/>
</dbReference>
<dbReference type="InterPro" id="IPR042229">
    <property type="entry name" value="Listeria/Bacterioides_rpt_sf"/>
</dbReference>
<accession>A0A6M8J0L8</accession>
<feature type="domain" description="Streptococcal pilin isopeptide linkage" evidence="4">
    <location>
        <begin position="1523"/>
        <end position="1638"/>
    </location>
</feature>
<evidence type="ECO:0000313" key="5">
    <source>
        <dbReference type="EMBL" id="QKF07074.1"/>
    </source>
</evidence>
<keyword evidence="6" id="KW-1185">Reference proteome</keyword>
<keyword evidence="3" id="KW-0472">Membrane</keyword>
<evidence type="ECO:0000256" key="3">
    <source>
        <dbReference type="SAM" id="Phobius"/>
    </source>
</evidence>